<name>A0A5S4GRX8_9ACTN</name>
<organism evidence="2 3">
    <name type="scientific">Actinomadura geliboluensis</name>
    <dbReference type="NCBI Taxonomy" id="882440"/>
    <lineage>
        <taxon>Bacteria</taxon>
        <taxon>Bacillati</taxon>
        <taxon>Actinomycetota</taxon>
        <taxon>Actinomycetes</taxon>
        <taxon>Streptosporangiales</taxon>
        <taxon>Thermomonosporaceae</taxon>
        <taxon>Actinomadura</taxon>
    </lineage>
</organism>
<evidence type="ECO:0000313" key="3">
    <source>
        <dbReference type="Proteomes" id="UP000305238"/>
    </source>
</evidence>
<feature type="compositionally biased region" description="Polar residues" evidence="1">
    <location>
        <begin position="139"/>
        <end position="153"/>
    </location>
</feature>
<feature type="region of interest" description="Disordered" evidence="1">
    <location>
        <begin position="128"/>
        <end position="200"/>
    </location>
</feature>
<proteinExistence type="predicted"/>
<dbReference type="Pfam" id="PF04314">
    <property type="entry name" value="PCuAC"/>
    <property type="match status" value="1"/>
</dbReference>
<accession>A0A5S4GRX8</accession>
<feature type="compositionally biased region" description="Low complexity" evidence="1">
    <location>
        <begin position="154"/>
        <end position="182"/>
    </location>
</feature>
<evidence type="ECO:0000313" key="2">
    <source>
        <dbReference type="EMBL" id="TMR35647.1"/>
    </source>
</evidence>
<feature type="compositionally biased region" description="Low complexity" evidence="1">
    <location>
        <begin position="246"/>
        <end position="289"/>
    </location>
</feature>
<reference evidence="2 3" key="1">
    <citation type="submission" date="2019-05" db="EMBL/GenBank/DDBJ databases">
        <title>Draft genome sequence of Actinomadura geliboluensis A8036.</title>
        <authorList>
            <person name="Saricaoglu S."/>
            <person name="Isik K."/>
        </authorList>
    </citation>
    <scope>NUCLEOTIDE SEQUENCE [LARGE SCALE GENOMIC DNA]</scope>
    <source>
        <strain evidence="2 3">A8036</strain>
    </source>
</reference>
<dbReference type="Proteomes" id="UP000305238">
    <property type="component" value="Unassembled WGS sequence"/>
</dbReference>
<dbReference type="EMBL" id="VCKZ01000171">
    <property type="protein sequence ID" value="TMR35647.1"/>
    <property type="molecule type" value="Genomic_DNA"/>
</dbReference>
<protein>
    <recommendedName>
        <fullName evidence="4">Copper chaperone PCu(A)C</fullName>
    </recommendedName>
</protein>
<keyword evidence="3" id="KW-1185">Reference proteome</keyword>
<dbReference type="AlphaFoldDB" id="A0A5S4GRX8"/>
<dbReference type="RefSeq" id="WP_138638461.1">
    <property type="nucleotide sequence ID" value="NZ_JASWDG010000071.1"/>
</dbReference>
<feature type="region of interest" description="Disordered" evidence="1">
    <location>
        <begin position="244"/>
        <end position="298"/>
    </location>
</feature>
<dbReference type="OrthoDB" id="3470693at2"/>
<dbReference type="PROSITE" id="PS51257">
    <property type="entry name" value="PROKAR_LIPOPROTEIN"/>
    <property type="match status" value="1"/>
</dbReference>
<dbReference type="SUPFAM" id="SSF110087">
    <property type="entry name" value="DR1885-like metal-binding protein"/>
    <property type="match status" value="1"/>
</dbReference>
<dbReference type="InterPro" id="IPR007410">
    <property type="entry name" value="LpqE-like"/>
</dbReference>
<sequence length="298" mass="29204">MIRNSRRVVVLAVAGAVAIAPVISGCGAGMSPQSAAPTRLTEGVNVAIPMDKKAATQIDLRNMFLLGAQDGQLLKAGADVPLYGVLINQVKGRSDRLVAVSSPAFGQAKIAGGSVTLPPASVDGMGGMVSLLGKPQPKASASATPSGGQTGQPSGTASPRTTAGTGATPNTTSTPTSENTTSPQESGLPVTPGPGDQPLVVLSGLTQDLVAGSTVPVRMQFEHAGAIEFQVPVAPRQEDFATYPLATPTTQPSGTPGATGSPSPGATGSPSPGTSETPGATGSPSPGASETPGASGGH</sequence>
<evidence type="ECO:0000256" key="1">
    <source>
        <dbReference type="SAM" id="MobiDB-lite"/>
    </source>
</evidence>
<gene>
    <name evidence="2" type="ORF">ETD96_22535</name>
</gene>
<dbReference type="Gene3D" id="2.60.40.1890">
    <property type="entry name" value="PCu(A)C copper chaperone"/>
    <property type="match status" value="1"/>
</dbReference>
<evidence type="ECO:0008006" key="4">
    <source>
        <dbReference type="Google" id="ProtNLM"/>
    </source>
</evidence>
<dbReference type="InterPro" id="IPR036182">
    <property type="entry name" value="PCuAC_sf"/>
</dbReference>
<comment type="caution">
    <text evidence="2">The sequence shown here is derived from an EMBL/GenBank/DDBJ whole genome shotgun (WGS) entry which is preliminary data.</text>
</comment>